<proteinExistence type="predicted"/>
<evidence type="ECO:0000313" key="3">
    <source>
        <dbReference type="Proteomes" id="UP001066276"/>
    </source>
</evidence>
<dbReference type="AlphaFoldDB" id="A0AAV7MPR6"/>
<keyword evidence="3" id="KW-1185">Reference proteome</keyword>
<gene>
    <name evidence="2" type="ORF">NDU88_001799</name>
</gene>
<sequence>MIIGTDYDEFPALLNNANQKHMTESWWMEAPFVSTEIEQHTIQRKPSKKEKREQKKGYQRQRDNTDPKAIMSVAGGFCQAQTEDPTLKNAWHNALAPDGASTLRSEPSYPWGTADIGIPDPDVLRTGPNQQQLLGNGRQQQQLRAFPRIKRGDGDDREKVADGESTTVERDGEEQPPEDDDFRGGDTRFG</sequence>
<evidence type="ECO:0000313" key="2">
    <source>
        <dbReference type="EMBL" id="KAJ1104387.1"/>
    </source>
</evidence>
<feature type="compositionally biased region" description="Basic and acidic residues" evidence="1">
    <location>
        <begin position="50"/>
        <end position="66"/>
    </location>
</feature>
<name>A0AAV7MPR6_PLEWA</name>
<dbReference type="EMBL" id="JANPWB010000013">
    <property type="protein sequence ID" value="KAJ1104387.1"/>
    <property type="molecule type" value="Genomic_DNA"/>
</dbReference>
<comment type="caution">
    <text evidence="2">The sequence shown here is derived from an EMBL/GenBank/DDBJ whole genome shotgun (WGS) entry which is preliminary data.</text>
</comment>
<feature type="compositionally biased region" description="Basic and acidic residues" evidence="1">
    <location>
        <begin position="150"/>
        <end position="170"/>
    </location>
</feature>
<feature type="compositionally biased region" description="Low complexity" evidence="1">
    <location>
        <begin position="129"/>
        <end position="144"/>
    </location>
</feature>
<protein>
    <submittedName>
        <fullName evidence="2">Uncharacterized protein</fullName>
    </submittedName>
</protein>
<organism evidence="2 3">
    <name type="scientific">Pleurodeles waltl</name>
    <name type="common">Iberian ribbed newt</name>
    <dbReference type="NCBI Taxonomy" id="8319"/>
    <lineage>
        <taxon>Eukaryota</taxon>
        <taxon>Metazoa</taxon>
        <taxon>Chordata</taxon>
        <taxon>Craniata</taxon>
        <taxon>Vertebrata</taxon>
        <taxon>Euteleostomi</taxon>
        <taxon>Amphibia</taxon>
        <taxon>Batrachia</taxon>
        <taxon>Caudata</taxon>
        <taxon>Salamandroidea</taxon>
        <taxon>Salamandridae</taxon>
        <taxon>Pleurodelinae</taxon>
        <taxon>Pleurodeles</taxon>
    </lineage>
</organism>
<dbReference type="Proteomes" id="UP001066276">
    <property type="component" value="Chromosome 9"/>
</dbReference>
<feature type="region of interest" description="Disordered" evidence="1">
    <location>
        <begin position="38"/>
        <end position="70"/>
    </location>
</feature>
<feature type="region of interest" description="Disordered" evidence="1">
    <location>
        <begin position="98"/>
        <end position="190"/>
    </location>
</feature>
<reference evidence="2" key="1">
    <citation type="journal article" date="2022" name="bioRxiv">
        <title>Sequencing and chromosome-scale assembly of the giantPleurodeles waltlgenome.</title>
        <authorList>
            <person name="Brown T."/>
            <person name="Elewa A."/>
            <person name="Iarovenko S."/>
            <person name="Subramanian E."/>
            <person name="Araus A.J."/>
            <person name="Petzold A."/>
            <person name="Susuki M."/>
            <person name="Suzuki K.-i.T."/>
            <person name="Hayashi T."/>
            <person name="Toyoda A."/>
            <person name="Oliveira C."/>
            <person name="Osipova E."/>
            <person name="Leigh N.D."/>
            <person name="Simon A."/>
            <person name="Yun M.H."/>
        </authorList>
    </citation>
    <scope>NUCLEOTIDE SEQUENCE</scope>
    <source>
        <strain evidence="2">20211129_DDA</strain>
        <tissue evidence="2">Liver</tissue>
    </source>
</reference>
<accession>A0AAV7MPR6</accession>
<evidence type="ECO:0000256" key="1">
    <source>
        <dbReference type="SAM" id="MobiDB-lite"/>
    </source>
</evidence>
<feature type="compositionally biased region" description="Acidic residues" evidence="1">
    <location>
        <begin position="171"/>
        <end position="181"/>
    </location>
</feature>